<dbReference type="InterPro" id="IPR012349">
    <property type="entry name" value="Split_barrel_FMN-bd"/>
</dbReference>
<dbReference type="EMBL" id="CP045810">
    <property type="protein sequence ID" value="QHN38695.1"/>
    <property type="molecule type" value="Genomic_DNA"/>
</dbReference>
<proteinExistence type="predicted"/>
<gene>
    <name evidence="1" type="ORF">GII30_05420</name>
</gene>
<protein>
    <submittedName>
        <fullName evidence="1">Nitroreductase family deazaflavin-dependent oxidoreductase</fullName>
    </submittedName>
</protein>
<dbReference type="GO" id="GO:0016491">
    <property type="term" value="F:oxidoreductase activity"/>
    <property type="evidence" value="ECO:0007669"/>
    <property type="project" value="InterPro"/>
</dbReference>
<reference evidence="1" key="1">
    <citation type="journal article" date="2021" name="Nat. Microbiol.">
        <title>Cocultivation of an ultrasmall environmental parasitic bacterium with lytic ability against bacteria associated with wastewater foams.</title>
        <authorList>
            <person name="Batinovic S."/>
            <person name="Rose J.J.A."/>
            <person name="Ratcliffe J."/>
            <person name="Seviour R.J."/>
            <person name="Petrovski S."/>
        </authorList>
    </citation>
    <scope>NUCLEOTIDE SEQUENCE</scope>
    <source>
        <strain evidence="1">CON44</strain>
    </source>
</reference>
<dbReference type="RefSeq" id="WP_005190951.1">
    <property type="nucleotide sequence ID" value="NZ_CP045804.1"/>
</dbReference>
<accession>A0A857MB61</accession>
<name>A0A857MB61_9ACTN</name>
<evidence type="ECO:0000313" key="1">
    <source>
        <dbReference type="EMBL" id="QHN38695.1"/>
    </source>
</evidence>
<dbReference type="Gene3D" id="2.30.110.10">
    <property type="entry name" value="Electron Transport, Fmn-binding Protein, Chain A"/>
    <property type="match status" value="1"/>
</dbReference>
<dbReference type="InterPro" id="IPR004378">
    <property type="entry name" value="F420H2_quin_Rdtase"/>
</dbReference>
<dbReference type="AlphaFoldDB" id="A0A857MB61"/>
<sequence>MGSSKHPNATPETPMLIPGKVEDFLNKYFAPFANASAKKMPFFSVVKHVGRTSGKAYETPVSSFQKGNVLAIGLVHGKTNWAKNVLAAGEADVKLPKGKVVHITNPRIVPVRSNAPELPRQAQAMLKRSAVFAADIV</sequence>
<dbReference type="NCBIfam" id="TIGR00026">
    <property type="entry name" value="hi_GC_TIGR00026"/>
    <property type="match status" value="1"/>
</dbReference>
<organism evidence="1">
    <name type="scientific">Gordonia amarae</name>
    <dbReference type="NCBI Taxonomy" id="36821"/>
    <lineage>
        <taxon>Bacteria</taxon>
        <taxon>Bacillati</taxon>
        <taxon>Actinomycetota</taxon>
        <taxon>Actinomycetes</taxon>
        <taxon>Mycobacteriales</taxon>
        <taxon>Gordoniaceae</taxon>
        <taxon>Gordonia</taxon>
    </lineage>
</organism>